<dbReference type="Pfam" id="PF17767">
    <property type="entry name" value="NAPRTase_N"/>
    <property type="match status" value="1"/>
</dbReference>
<dbReference type="PANTHER" id="PTHR11098:SF1">
    <property type="entry name" value="NICOTINATE PHOSPHORIBOSYLTRANSFERASE"/>
    <property type="match status" value="1"/>
</dbReference>
<feature type="domain" description="Nicotinate phosphoribosyltransferase N-terminal" evidence="11">
    <location>
        <begin position="6"/>
        <end position="130"/>
    </location>
</feature>
<dbReference type="InterPro" id="IPR036068">
    <property type="entry name" value="Nicotinate_pribotase-like_C"/>
</dbReference>
<dbReference type="InterPro" id="IPR040727">
    <property type="entry name" value="NAPRTase_N"/>
</dbReference>
<dbReference type="InterPro" id="IPR013785">
    <property type="entry name" value="Aldolase_TIM"/>
</dbReference>
<dbReference type="Gene3D" id="3.20.20.70">
    <property type="entry name" value="Aldolase class I"/>
    <property type="match status" value="1"/>
</dbReference>
<dbReference type="NCBIfam" id="NF006695">
    <property type="entry name" value="PRK09243.1-2"/>
    <property type="match status" value="1"/>
</dbReference>
<comment type="catalytic activity">
    <reaction evidence="8 9">
        <text>5-phospho-alpha-D-ribose 1-diphosphate + nicotinate + ATP + H2O = nicotinate beta-D-ribonucleotide + ADP + phosphate + diphosphate</text>
        <dbReference type="Rhea" id="RHEA:36163"/>
        <dbReference type="ChEBI" id="CHEBI:15377"/>
        <dbReference type="ChEBI" id="CHEBI:30616"/>
        <dbReference type="ChEBI" id="CHEBI:32544"/>
        <dbReference type="ChEBI" id="CHEBI:33019"/>
        <dbReference type="ChEBI" id="CHEBI:43474"/>
        <dbReference type="ChEBI" id="CHEBI:57502"/>
        <dbReference type="ChEBI" id="CHEBI:58017"/>
        <dbReference type="ChEBI" id="CHEBI:456216"/>
        <dbReference type="EC" id="6.3.4.21"/>
    </reaction>
</comment>
<dbReference type="InterPro" id="IPR041619">
    <property type="entry name" value="NAPRTase_C"/>
</dbReference>
<comment type="function">
    <text evidence="9">Catalyzes the first step in the biosynthesis of NAD from nicotinic acid, the ATP-dependent synthesis of beta-nicotinate D-ribonucleotide from nicotinate and 5-phospho-D-ribose 1-phosphate.</text>
</comment>
<keyword evidence="5 9" id="KW-0436">Ligase</keyword>
<dbReference type="EMBL" id="JJMM01000023">
    <property type="protein sequence ID" value="KDR94261.1"/>
    <property type="molecule type" value="Genomic_DNA"/>
</dbReference>
<evidence type="ECO:0000256" key="7">
    <source>
        <dbReference type="ARBA" id="ARBA00022679"/>
    </source>
</evidence>
<keyword evidence="4" id="KW-0597">Phosphoprotein</keyword>
<evidence type="ECO:0000256" key="1">
    <source>
        <dbReference type="ARBA" id="ARBA00004952"/>
    </source>
</evidence>
<evidence type="ECO:0000259" key="12">
    <source>
        <dbReference type="Pfam" id="PF17956"/>
    </source>
</evidence>
<evidence type="ECO:0000256" key="9">
    <source>
        <dbReference type="RuleBase" id="RU365100"/>
    </source>
</evidence>
<comment type="caution">
    <text evidence="13">The sequence shown here is derived from an EMBL/GenBank/DDBJ whole genome shotgun (WGS) entry which is preliminary data.</text>
</comment>
<accession>A0A069RB53</accession>
<comment type="PTM">
    <text evidence="9">Transiently phosphorylated on a His residue during the reaction cycle. Phosphorylation strongly increases the affinity for substrates and increases the rate of nicotinate D-ribonucleotide production. Dephosphorylation regenerates the low-affinity form of the enzyme, leading to product release.</text>
</comment>
<dbReference type="InterPro" id="IPR006405">
    <property type="entry name" value="Nic_PRibTrfase_pncB"/>
</dbReference>
<dbReference type="AlphaFoldDB" id="A0A069RB53"/>
<protein>
    <recommendedName>
        <fullName evidence="3 9">Nicotinate phosphoribosyltransferase</fullName>
        <ecNumber evidence="3 9">6.3.4.21</ecNumber>
    </recommendedName>
</protein>
<dbReference type="OrthoDB" id="9770610at2"/>
<feature type="domain" description="Nicotinate/nicotinamide phosphoribosyltransferase" evidence="10">
    <location>
        <begin position="152"/>
        <end position="339"/>
    </location>
</feature>
<dbReference type="Pfam" id="PF17956">
    <property type="entry name" value="NAPRTase_C"/>
    <property type="match status" value="1"/>
</dbReference>
<dbReference type="SUPFAM" id="SSF51690">
    <property type="entry name" value="Nicotinate/Quinolinate PRTase C-terminal domain-like"/>
    <property type="match status" value="1"/>
</dbReference>
<sequence>MRNLTLLTDLYQLTMMNGYLNEGLHEDVVVFDMFFRQNPSAGGYTIVCGIEQLVDYIKNLKFEDDDIQYLKSLGVFSDEFLQMLKNFEFTGDIYSVEEGTFMFPNEPIVRVKAPIFEAQLIETTLLNIINFQSLIATKASRVCNAAQGDPVLEFGLRRAQGPDAGIYGARAAVIGGCTGTANVLAGKMFDIPVVGTHAHSWVQKFNSEYEAFAAYAKSYPEKALLLVDTYDVLGSGVPNAIRVFDEISAKGYNPLGIRIDSGDLAYLSKKAHSMLSAAGYENVSITASNDLNEYKILELKNLGAKINSWGVGTKLITSSDWPSLGGVYKLSAAQEDGHLVPKIKISEDPEKINNPGYKKVLRIYGSNNMAEADVIALDDEKIDGREPLTIFHPVYNWKKKTFTNYRVKELLKPLFIGGKCVHEQKSVMEIRQFCKDELQTLWPQYKRITSPESYKVDLSEKLWLLKSHMLSEIKTPQ</sequence>
<dbReference type="EC" id="6.3.4.21" evidence="3 9"/>
<dbReference type="PIRSF" id="PIRSF000484">
    <property type="entry name" value="NAPRT"/>
    <property type="match status" value="1"/>
</dbReference>
<dbReference type="STRING" id="1121324.CLIT_24c00240"/>
<evidence type="ECO:0000256" key="6">
    <source>
        <dbReference type="ARBA" id="ARBA00022642"/>
    </source>
</evidence>
<keyword evidence="13" id="KW-0328">Glycosyltransferase</keyword>
<evidence type="ECO:0000256" key="8">
    <source>
        <dbReference type="ARBA" id="ARBA00048668"/>
    </source>
</evidence>
<dbReference type="eggNOG" id="COG1488">
    <property type="taxonomic scope" value="Bacteria"/>
</dbReference>
<proteinExistence type="inferred from homology"/>
<organism evidence="13 14">
    <name type="scientific">Peptoclostridium litorale DSM 5388</name>
    <dbReference type="NCBI Taxonomy" id="1121324"/>
    <lineage>
        <taxon>Bacteria</taxon>
        <taxon>Bacillati</taxon>
        <taxon>Bacillota</taxon>
        <taxon>Clostridia</taxon>
        <taxon>Peptostreptococcales</taxon>
        <taxon>Peptoclostridiaceae</taxon>
        <taxon>Peptoclostridium</taxon>
    </lineage>
</organism>
<dbReference type="GO" id="GO:0047280">
    <property type="term" value="F:nicotinamide phosphoribosyltransferase activity"/>
    <property type="evidence" value="ECO:0007669"/>
    <property type="project" value="UniProtKB-ARBA"/>
</dbReference>
<dbReference type="FunFam" id="3.20.20.70:FF:000076">
    <property type="entry name" value="Nicotinate phosphoribosyltransferase"/>
    <property type="match status" value="1"/>
</dbReference>
<dbReference type="RefSeq" id="WP_038267235.1">
    <property type="nucleotide sequence ID" value="NZ_FSRH01000014.1"/>
</dbReference>
<dbReference type="GO" id="GO:0004516">
    <property type="term" value="F:nicotinate phosphoribosyltransferase activity"/>
    <property type="evidence" value="ECO:0007669"/>
    <property type="project" value="UniProtKB-UniRule"/>
</dbReference>
<evidence type="ECO:0000256" key="4">
    <source>
        <dbReference type="ARBA" id="ARBA00022553"/>
    </source>
</evidence>
<evidence type="ECO:0000256" key="2">
    <source>
        <dbReference type="ARBA" id="ARBA00010897"/>
    </source>
</evidence>
<keyword evidence="14" id="KW-1185">Reference proteome</keyword>
<evidence type="ECO:0000259" key="10">
    <source>
        <dbReference type="Pfam" id="PF04095"/>
    </source>
</evidence>
<dbReference type="UniPathway" id="UPA00253">
    <property type="reaction ID" value="UER00457"/>
</dbReference>
<keyword evidence="6 9" id="KW-0662">Pyridine nucleotide biosynthesis</keyword>
<feature type="domain" description="Nicotinate phosphoribosyltransferase C-terminal" evidence="12">
    <location>
        <begin position="358"/>
        <end position="466"/>
    </location>
</feature>
<dbReference type="Gene3D" id="3.20.140.10">
    <property type="entry name" value="nicotinate phosphoribosyltransferase"/>
    <property type="match status" value="1"/>
</dbReference>
<reference evidence="13 14" key="1">
    <citation type="submission" date="2014-03" db="EMBL/GenBank/DDBJ databases">
        <title>Genome sequence of Clostridium litorale W6, DSM 5388.</title>
        <authorList>
            <person name="Poehlein A."/>
            <person name="Jagirdar A."/>
            <person name="Khonsari B."/>
            <person name="Chibani C.M."/>
            <person name="Gutierrez Gutierrez D.A."/>
            <person name="Davydova E."/>
            <person name="Alghaithi H.S."/>
            <person name="Nair K.P."/>
            <person name="Dhamotharan K."/>
            <person name="Chandran L."/>
            <person name="G W."/>
            <person name="Daniel R."/>
        </authorList>
    </citation>
    <scope>NUCLEOTIDE SEQUENCE [LARGE SCALE GENOMIC DNA]</scope>
    <source>
        <strain evidence="13 14">W6</strain>
    </source>
</reference>
<gene>
    <name evidence="13" type="primary">pncB</name>
    <name evidence="13" type="ORF">CLIT_24c00240</name>
</gene>
<evidence type="ECO:0000313" key="13">
    <source>
        <dbReference type="EMBL" id="KDR94261.1"/>
    </source>
</evidence>
<dbReference type="GO" id="GO:0005829">
    <property type="term" value="C:cytosol"/>
    <property type="evidence" value="ECO:0007669"/>
    <property type="project" value="TreeGrafter"/>
</dbReference>
<dbReference type="Proteomes" id="UP000027946">
    <property type="component" value="Unassembled WGS sequence"/>
</dbReference>
<evidence type="ECO:0000313" key="14">
    <source>
        <dbReference type="Proteomes" id="UP000027946"/>
    </source>
</evidence>
<keyword evidence="7 9" id="KW-0808">Transferase</keyword>
<dbReference type="CDD" id="cd01570">
    <property type="entry name" value="NAPRTase_A"/>
    <property type="match status" value="1"/>
</dbReference>
<dbReference type="GO" id="GO:0034355">
    <property type="term" value="P:NAD+ biosynthetic process via the salvage pathway"/>
    <property type="evidence" value="ECO:0007669"/>
    <property type="project" value="TreeGrafter"/>
</dbReference>
<dbReference type="NCBIfam" id="TIGR01513">
    <property type="entry name" value="NAPRTase_put"/>
    <property type="match status" value="1"/>
</dbReference>
<comment type="similarity">
    <text evidence="2 9">Belongs to the NAPRTase family.</text>
</comment>
<evidence type="ECO:0000256" key="5">
    <source>
        <dbReference type="ARBA" id="ARBA00022598"/>
    </source>
</evidence>
<name>A0A069RB53_PEPLI</name>
<dbReference type="Pfam" id="PF04095">
    <property type="entry name" value="NAPRTase"/>
    <property type="match status" value="1"/>
</dbReference>
<evidence type="ECO:0000259" key="11">
    <source>
        <dbReference type="Pfam" id="PF17767"/>
    </source>
</evidence>
<dbReference type="InterPro" id="IPR007229">
    <property type="entry name" value="Nic_PRibTrfase-Fam"/>
</dbReference>
<dbReference type="SUPFAM" id="SSF54675">
    <property type="entry name" value="Nicotinate/Quinolinate PRTase N-terminal domain-like"/>
    <property type="match status" value="1"/>
</dbReference>
<dbReference type="PANTHER" id="PTHR11098">
    <property type="entry name" value="NICOTINATE PHOSPHORIBOSYLTRANSFERASE"/>
    <property type="match status" value="1"/>
</dbReference>
<evidence type="ECO:0000256" key="3">
    <source>
        <dbReference type="ARBA" id="ARBA00013236"/>
    </source>
</evidence>
<comment type="pathway">
    <text evidence="1 9">Cofactor biosynthesis; NAD(+) biosynthesis; nicotinate D-ribonucleotide from nicotinate: step 1/1.</text>
</comment>
<dbReference type="NCBIfam" id="NF009131">
    <property type="entry name" value="PRK12484.1"/>
    <property type="match status" value="1"/>
</dbReference>
<dbReference type="InterPro" id="IPR041525">
    <property type="entry name" value="N/Namide_PRibTrfase"/>
</dbReference>